<evidence type="ECO:0000256" key="5">
    <source>
        <dbReference type="SAM" id="MobiDB-lite"/>
    </source>
</evidence>
<comment type="caution">
    <text evidence="8">The sequence shown here is derived from an EMBL/GenBank/DDBJ whole genome shotgun (WGS) entry which is preliminary data.</text>
</comment>
<feature type="region of interest" description="Disordered" evidence="5">
    <location>
        <begin position="1"/>
        <end position="46"/>
    </location>
</feature>
<feature type="transmembrane region" description="Helical" evidence="6">
    <location>
        <begin position="154"/>
        <end position="175"/>
    </location>
</feature>
<dbReference type="PANTHER" id="PTHR23528:SF1">
    <property type="entry name" value="MAJOR FACILITATOR SUPERFAMILY (MFS) PROFILE DOMAIN-CONTAINING PROTEIN"/>
    <property type="match status" value="1"/>
</dbReference>
<dbReference type="SUPFAM" id="SSF103473">
    <property type="entry name" value="MFS general substrate transporter"/>
    <property type="match status" value="1"/>
</dbReference>
<dbReference type="Gene3D" id="1.20.1250.20">
    <property type="entry name" value="MFS general substrate transporter like domains"/>
    <property type="match status" value="2"/>
</dbReference>
<feature type="compositionally biased region" description="Acidic residues" evidence="5">
    <location>
        <begin position="10"/>
        <end position="30"/>
    </location>
</feature>
<evidence type="ECO:0000256" key="2">
    <source>
        <dbReference type="ARBA" id="ARBA00022692"/>
    </source>
</evidence>
<evidence type="ECO:0000256" key="4">
    <source>
        <dbReference type="ARBA" id="ARBA00023136"/>
    </source>
</evidence>
<dbReference type="InterPro" id="IPR036259">
    <property type="entry name" value="MFS_trans_sf"/>
</dbReference>
<evidence type="ECO:0000256" key="1">
    <source>
        <dbReference type="ARBA" id="ARBA00004651"/>
    </source>
</evidence>
<feature type="transmembrane region" description="Helical" evidence="6">
    <location>
        <begin position="187"/>
        <end position="207"/>
    </location>
</feature>
<feature type="transmembrane region" description="Helical" evidence="6">
    <location>
        <begin position="362"/>
        <end position="388"/>
    </location>
</feature>
<feature type="transmembrane region" description="Helical" evidence="6">
    <location>
        <begin position="337"/>
        <end position="356"/>
    </location>
</feature>
<feature type="domain" description="Major facilitator superfamily (MFS) profile" evidence="7">
    <location>
        <begin position="56"/>
        <end position="453"/>
    </location>
</feature>
<protein>
    <submittedName>
        <fullName evidence="8">MFS transporter</fullName>
    </submittedName>
</protein>
<dbReference type="PANTHER" id="PTHR23528">
    <property type="match status" value="1"/>
</dbReference>
<keyword evidence="4 6" id="KW-0472">Membrane</keyword>
<dbReference type="RefSeq" id="WP_326021945.1">
    <property type="nucleotide sequence ID" value="NZ_JAOZYC010000164.1"/>
</dbReference>
<feature type="transmembrane region" description="Helical" evidence="6">
    <location>
        <begin position="400"/>
        <end position="421"/>
    </location>
</feature>
<comment type="subcellular location">
    <subcellularLocation>
        <location evidence="1">Cell membrane</location>
        <topology evidence="1">Multi-pass membrane protein</topology>
    </subcellularLocation>
</comment>
<evidence type="ECO:0000256" key="3">
    <source>
        <dbReference type="ARBA" id="ARBA00022989"/>
    </source>
</evidence>
<dbReference type="Proteomes" id="UP001354931">
    <property type="component" value="Unassembled WGS sequence"/>
</dbReference>
<feature type="transmembrane region" description="Helical" evidence="6">
    <location>
        <begin position="427"/>
        <end position="449"/>
    </location>
</feature>
<feature type="transmembrane region" description="Helical" evidence="6">
    <location>
        <begin position="129"/>
        <end position="148"/>
    </location>
</feature>
<feature type="transmembrane region" description="Helical" evidence="6">
    <location>
        <begin position="213"/>
        <end position="235"/>
    </location>
</feature>
<organism evidence="8 9">
    <name type="scientific">Streptomyces endophyticus</name>
    <dbReference type="NCBI Taxonomy" id="714166"/>
    <lineage>
        <taxon>Bacteria</taxon>
        <taxon>Bacillati</taxon>
        <taxon>Actinomycetota</taxon>
        <taxon>Actinomycetes</taxon>
        <taxon>Kitasatosporales</taxon>
        <taxon>Streptomycetaceae</taxon>
        <taxon>Streptomyces</taxon>
    </lineage>
</organism>
<sequence>MGSTPNNADTDTDTDTDTNTDTNTDTDTDTDTPRSGSVAAPAIPPPTRKAPPRLIVFLAIAQAGLYLALLTPVYVSLTLKLQTLTVDGDAITALATVSSIGAVGAFLANPIFGRISDLTTGRFGRRRPWLVAGAAGLTCCLLVIALAPNVATVAIAWFLAQVCANAAIAAYLASVADQVPSRQRGKISGLIGLMQNAGVLGAAYAGQLLGRDMLLLFMVPGLVGLAAMVLYAVVLPDVPLRQRPRTDGGWRTAIKTFWVNPRQHPDFGWAFASRFLVILAAYMFTTFRLLYLEHQLDLSVSEATGAMATGILVYTAALMVASQTAGWLSDKTGRRKVFVGGATLLFGIGTYMLVHVDTVGAFYWAELVLGLGYGMYIGVDIALVMDVLPDPDNAAKDLGVFNVANAGPQALAPGLAGFLVTTVGGDSYATMLHVAAAICVVGALVVIPIKKVR</sequence>
<keyword evidence="2 6" id="KW-0812">Transmembrane</keyword>
<keyword evidence="3 6" id="KW-1133">Transmembrane helix</keyword>
<dbReference type="InterPro" id="IPR011701">
    <property type="entry name" value="MFS"/>
</dbReference>
<dbReference type="EMBL" id="JAOZYC010000164">
    <property type="protein sequence ID" value="MEB8342464.1"/>
    <property type="molecule type" value="Genomic_DNA"/>
</dbReference>
<gene>
    <name evidence="8" type="ORF">OKJ99_33720</name>
</gene>
<feature type="transmembrane region" description="Helical" evidence="6">
    <location>
        <begin position="303"/>
        <end position="325"/>
    </location>
</feature>
<dbReference type="Pfam" id="PF07690">
    <property type="entry name" value="MFS_1"/>
    <property type="match status" value="1"/>
</dbReference>
<feature type="transmembrane region" description="Helical" evidence="6">
    <location>
        <begin position="54"/>
        <end position="75"/>
    </location>
</feature>
<dbReference type="PROSITE" id="PS50850">
    <property type="entry name" value="MFS"/>
    <property type="match status" value="1"/>
</dbReference>
<reference evidence="8 9" key="1">
    <citation type="submission" date="2022-10" db="EMBL/GenBank/DDBJ databases">
        <authorList>
            <person name="Xie J."/>
            <person name="Shen N."/>
        </authorList>
    </citation>
    <scope>NUCLEOTIDE SEQUENCE [LARGE SCALE GENOMIC DNA]</scope>
    <source>
        <strain evidence="8 9">YIM65594</strain>
    </source>
</reference>
<evidence type="ECO:0000313" key="9">
    <source>
        <dbReference type="Proteomes" id="UP001354931"/>
    </source>
</evidence>
<evidence type="ECO:0000313" key="8">
    <source>
        <dbReference type="EMBL" id="MEB8342464.1"/>
    </source>
</evidence>
<evidence type="ECO:0000256" key="6">
    <source>
        <dbReference type="SAM" id="Phobius"/>
    </source>
</evidence>
<feature type="transmembrane region" description="Helical" evidence="6">
    <location>
        <begin position="90"/>
        <end position="108"/>
    </location>
</feature>
<accession>A0ABU6FEQ1</accession>
<keyword evidence="9" id="KW-1185">Reference proteome</keyword>
<dbReference type="InterPro" id="IPR020846">
    <property type="entry name" value="MFS_dom"/>
</dbReference>
<evidence type="ECO:0000259" key="7">
    <source>
        <dbReference type="PROSITE" id="PS50850"/>
    </source>
</evidence>
<proteinExistence type="predicted"/>
<name>A0ABU6FEQ1_9ACTN</name>
<feature type="transmembrane region" description="Helical" evidence="6">
    <location>
        <begin position="271"/>
        <end position="291"/>
    </location>
</feature>